<evidence type="ECO:0000313" key="2">
    <source>
        <dbReference type="EMBL" id="AXI64219.1"/>
    </source>
</evidence>
<keyword evidence="3" id="KW-1185">Reference proteome</keyword>
<dbReference type="SUPFAM" id="SSF81901">
    <property type="entry name" value="HCP-like"/>
    <property type="match status" value="1"/>
</dbReference>
<dbReference type="Proteomes" id="UP000253720">
    <property type="component" value="Chromosome"/>
</dbReference>
<dbReference type="KEGG" id="pke:DLD99_28295"/>
<organism evidence="2 3">
    <name type="scientific">Pseudomonas kribbensis</name>
    <dbReference type="NCBI Taxonomy" id="1628086"/>
    <lineage>
        <taxon>Bacteria</taxon>
        <taxon>Pseudomonadati</taxon>
        <taxon>Pseudomonadota</taxon>
        <taxon>Gammaproteobacteria</taxon>
        <taxon>Pseudomonadales</taxon>
        <taxon>Pseudomonadaceae</taxon>
        <taxon>Pseudomonas</taxon>
    </lineage>
</organism>
<gene>
    <name evidence="2" type="ORF">DLD99_28295</name>
</gene>
<feature type="chain" id="PRO_5017070834" evidence="1">
    <location>
        <begin position="27"/>
        <end position="341"/>
    </location>
</feature>
<name>A0A345RY53_9PSED</name>
<accession>A0A345RY53</accession>
<dbReference type="Gene3D" id="1.25.40.10">
    <property type="entry name" value="Tetratricopeptide repeat domain"/>
    <property type="match status" value="1"/>
</dbReference>
<evidence type="ECO:0000313" key="3">
    <source>
        <dbReference type="Proteomes" id="UP000253720"/>
    </source>
</evidence>
<dbReference type="EMBL" id="CP029608">
    <property type="protein sequence ID" value="AXI64219.1"/>
    <property type="molecule type" value="Genomic_DNA"/>
</dbReference>
<reference evidence="2 3" key="1">
    <citation type="submission" date="2018-05" db="EMBL/GenBank/DDBJ databases">
        <title>Complete genome sequence of Pseudomonas kribbensis 46-2(T).</title>
        <authorList>
            <person name="Jeong H."/>
            <person name="Lee S.-G."/>
            <person name="Rha E."/>
            <person name="Kim H."/>
        </authorList>
    </citation>
    <scope>NUCLEOTIDE SEQUENCE [LARGE SCALE GENOMIC DNA]</scope>
    <source>
        <strain evidence="2 3">46-2</strain>
    </source>
</reference>
<feature type="signal peptide" evidence="1">
    <location>
        <begin position="1"/>
        <end position="26"/>
    </location>
</feature>
<protein>
    <submittedName>
        <fullName evidence="2">Sel1 repeat family protein</fullName>
    </submittedName>
</protein>
<dbReference type="InterPro" id="IPR011990">
    <property type="entry name" value="TPR-like_helical_dom_sf"/>
</dbReference>
<evidence type="ECO:0000256" key="1">
    <source>
        <dbReference type="SAM" id="SignalP"/>
    </source>
</evidence>
<sequence>MTKNKYVMKWFSIALWSLGMSSGAYASSSNATQCPSSDFVEFVKAFSSEPEVQKAFIAPSVKHVHVTADGKIPKVVERSLNAIDADELKVLLPENAAAANLIIQIKVPNRVIVRDEAGHFLKIFVFKRGDCWVLNRVEDWTLDAVMNEITQSEKLTPGELELKKGVIFDRLVNKASSESGVYLYVAELDSYLDGARKGSAQAALAAAGISLSGQAPRLENSRILELLLQASESVPDAGLTLADFYCDEGEYDEKRGCINPKESIATLERAANLGSTNALIRLGEVYELGTVVDADLPHAMACYLEVQKADLETGTASIERLATRGVVRDNSIQCIKAGSFR</sequence>
<keyword evidence="1" id="KW-0732">Signal</keyword>
<proteinExistence type="predicted"/>
<dbReference type="AlphaFoldDB" id="A0A345RY53"/>